<feature type="transmembrane region" description="Helical" evidence="6">
    <location>
        <begin position="60"/>
        <end position="77"/>
    </location>
</feature>
<dbReference type="GO" id="GO:0006508">
    <property type="term" value="P:proteolysis"/>
    <property type="evidence" value="ECO:0007669"/>
    <property type="project" value="UniProtKB-KW"/>
</dbReference>
<dbReference type="PANTHER" id="PTHR23291:SF115">
    <property type="entry name" value="MODULATOR OF FTSH PROTEASE YCCA"/>
    <property type="match status" value="1"/>
</dbReference>
<keyword evidence="2" id="KW-1003">Cell membrane</keyword>
<name>A0A4R6RJH3_9BURK</name>
<protein>
    <submittedName>
        <fullName evidence="7">Modulator of FtsH protease</fullName>
    </submittedName>
</protein>
<feature type="transmembrane region" description="Helical" evidence="6">
    <location>
        <begin position="149"/>
        <end position="167"/>
    </location>
</feature>
<gene>
    <name evidence="7" type="ORF">EV672_102378</name>
</gene>
<feature type="transmembrane region" description="Helical" evidence="6">
    <location>
        <begin position="173"/>
        <end position="190"/>
    </location>
</feature>
<feature type="transmembrane region" description="Helical" evidence="6">
    <location>
        <begin position="36"/>
        <end position="54"/>
    </location>
</feature>
<evidence type="ECO:0000256" key="6">
    <source>
        <dbReference type="RuleBase" id="RU004379"/>
    </source>
</evidence>
<keyword evidence="7" id="KW-0645">Protease</keyword>
<comment type="caution">
    <text evidence="7">The sequence shown here is derived from an EMBL/GenBank/DDBJ whole genome shotgun (WGS) entry which is preliminary data.</text>
</comment>
<evidence type="ECO:0000256" key="3">
    <source>
        <dbReference type="ARBA" id="ARBA00022692"/>
    </source>
</evidence>
<comment type="similarity">
    <text evidence="6">Belongs to the BI1 family.</text>
</comment>
<feature type="transmembrane region" description="Helical" evidence="6">
    <location>
        <begin position="117"/>
        <end position="137"/>
    </location>
</feature>
<comment type="subcellular location">
    <subcellularLocation>
        <location evidence="1">Cell membrane</location>
        <topology evidence="1">Multi-pass membrane protein</topology>
    </subcellularLocation>
</comment>
<dbReference type="Proteomes" id="UP000294593">
    <property type="component" value="Unassembled WGS sequence"/>
</dbReference>
<keyword evidence="3 6" id="KW-0812">Transmembrane</keyword>
<keyword evidence="4 6" id="KW-1133">Transmembrane helix</keyword>
<dbReference type="InterPro" id="IPR006214">
    <property type="entry name" value="Bax_inhibitor_1-related"/>
</dbReference>
<evidence type="ECO:0000313" key="7">
    <source>
        <dbReference type="EMBL" id="TDP86027.1"/>
    </source>
</evidence>
<organism evidence="7 8">
    <name type="scientific">Aquabacterium commune</name>
    <dbReference type="NCBI Taxonomy" id="70586"/>
    <lineage>
        <taxon>Bacteria</taxon>
        <taxon>Pseudomonadati</taxon>
        <taxon>Pseudomonadota</taxon>
        <taxon>Betaproteobacteria</taxon>
        <taxon>Burkholderiales</taxon>
        <taxon>Aquabacterium</taxon>
    </lineage>
</organism>
<feature type="transmembrane region" description="Helical" evidence="6">
    <location>
        <begin position="89"/>
        <end position="111"/>
    </location>
</feature>
<dbReference type="AlphaFoldDB" id="A0A4R6RJH3"/>
<sequence length="232" mass="24293">MSDDSMSTLRPLDAHTQRAHGVSISDSSRKVLRNTYALLGLTLAFSALVAGTAMALKLPAPGLIVTLAGFFGLMFWVNKTAHKAQGLLAVFAFTGFLGYTLGPTLSVVLALPQGSAVVTQALGTTALAFLGLSAVALTTKRDFSFMGSFLMIGSLVAFALSLGAIFFSIPALSLAVCALVVMLMSGMILFETSRIVNGGETNYILATVSLYLSLYNLFSALLALFGMGGRDE</sequence>
<dbReference type="CDD" id="cd10433">
    <property type="entry name" value="YccA_like"/>
    <property type="match status" value="1"/>
</dbReference>
<accession>A0A4R6RJH3</accession>
<evidence type="ECO:0000256" key="5">
    <source>
        <dbReference type="ARBA" id="ARBA00023136"/>
    </source>
</evidence>
<proteinExistence type="inferred from homology"/>
<dbReference type="GO" id="GO:0005886">
    <property type="term" value="C:plasma membrane"/>
    <property type="evidence" value="ECO:0007669"/>
    <property type="project" value="UniProtKB-SubCell"/>
</dbReference>
<keyword evidence="8" id="KW-1185">Reference proteome</keyword>
<keyword evidence="5 6" id="KW-0472">Membrane</keyword>
<dbReference type="GO" id="GO:0008233">
    <property type="term" value="F:peptidase activity"/>
    <property type="evidence" value="ECO:0007669"/>
    <property type="project" value="UniProtKB-KW"/>
</dbReference>
<keyword evidence="7" id="KW-0378">Hydrolase</keyword>
<evidence type="ECO:0000256" key="1">
    <source>
        <dbReference type="ARBA" id="ARBA00004651"/>
    </source>
</evidence>
<evidence type="ECO:0000256" key="2">
    <source>
        <dbReference type="ARBA" id="ARBA00022475"/>
    </source>
</evidence>
<dbReference type="RefSeq" id="WP_243738543.1">
    <property type="nucleotide sequence ID" value="NZ_JBASTO010000140.1"/>
</dbReference>
<evidence type="ECO:0000256" key="4">
    <source>
        <dbReference type="ARBA" id="ARBA00022989"/>
    </source>
</evidence>
<dbReference type="EMBL" id="SNXW01000002">
    <property type="protein sequence ID" value="TDP86027.1"/>
    <property type="molecule type" value="Genomic_DNA"/>
</dbReference>
<reference evidence="7 8" key="1">
    <citation type="submission" date="2019-03" db="EMBL/GenBank/DDBJ databases">
        <title>Genomic Encyclopedia of Type Strains, Phase IV (KMG-IV): sequencing the most valuable type-strain genomes for metagenomic binning, comparative biology and taxonomic classification.</title>
        <authorList>
            <person name="Goeker M."/>
        </authorList>
    </citation>
    <scope>NUCLEOTIDE SEQUENCE [LARGE SCALE GENOMIC DNA]</scope>
    <source>
        <strain evidence="7 8">DSM 11901</strain>
    </source>
</reference>
<dbReference type="PANTHER" id="PTHR23291">
    <property type="entry name" value="BAX INHIBITOR-RELATED"/>
    <property type="match status" value="1"/>
</dbReference>
<evidence type="ECO:0000313" key="8">
    <source>
        <dbReference type="Proteomes" id="UP000294593"/>
    </source>
</evidence>
<dbReference type="Pfam" id="PF01027">
    <property type="entry name" value="Bax1-I"/>
    <property type="match status" value="1"/>
</dbReference>
<feature type="transmembrane region" description="Helical" evidence="6">
    <location>
        <begin position="202"/>
        <end position="225"/>
    </location>
</feature>